<gene>
    <name evidence="2" type="ORF">QQX98_004181</name>
</gene>
<evidence type="ECO:0000313" key="2">
    <source>
        <dbReference type="EMBL" id="KAK7418042.1"/>
    </source>
</evidence>
<name>A0ABR1HAT9_9HYPO</name>
<dbReference type="Proteomes" id="UP001498476">
    <property type="component" value="Unassembled WGS sequence"/>
</dbReference>
<dbReference type="SUPFAM" id="SSF53474">
    <property type="entry name" value="alpha/beta-Hydrolases"/>
    <property type="match status" value="1"/>
</dbReference>
<dbReference type="Gene3D" id="3.40.50.1820">
    <property type="entry name" value="alpha/beta hydrolase"/>
    <property type="match status" value="1"/>
</dbReference>
<reference evidence="2 3" key="1">
    <citation type="journal article" date="2025" name="Microbiol. Resour. Announc.">
        <title>Draft genome sequences for Neonectria magnoliae and Neonectria punicea, canker pathogens of Liriodendron tulipifera and Acer saccharum in West Virginia.</title>
        <authorList>
            <person name="Petronek H.M."/>
            <person name="Kasson M.T."/>
            <person name="Metheny A.M."/>
            <person name="Stauder C.M."/>
            <person name="Lovett B."/>
            <person name="Lynch S.C."/>
            <person name="Garnas J.R."/>
            <person name="Kasson L.R."/>
            <person name="Stajich J.E."/>
        </authorList>
    </citation>
    <scope>NUCLEOTIDE SEQUENCE [LARGE SCALE GENOMIC DNA]</scope>
    <source>
        <strain evidence="2 3">NRRL 64653</strain>
    </source>
</reference>
<comment type="caution">
    <text evidence="2">The sequence shown here is derived from an EMBL/GenBank/DDBJ whole genome shotgun (WGS) entry which is preliminary data.</text>
</comment>
<protein>
    <recommendedName>
        <fullName evidence="1">AB hydrolase-1 domain-containing protein</fullName>
    </recommendedName>
</protein>
<dbReference type="Gene3D" id="3.50.30.40">
    <property type="entry name" value="Ribonuclease E inhibitor RraA/RraA-like"/>
    <property type="match status" value="1"/>
</dbReference>
<accession>A0ABR1HAT9</accession>
<sequence>MSIGDALVKLKHPFGGFLDGIRMFSPGSQTRVMGHAVTMQMVELSDTSAPKLDQHFVDHNEDGGINEHKEMGFPGHLYSWLKHIHQSIQGQYSTTIQRRLVDQPRGSWFEWHQHMASLAQDGYFCIAPDLKGYGQSSKEPGDYQHEGAAEQLAAMLLKISIEKF</sequence>
<evidence type="ECO:0000313" key="3">
    <source>
        <dbReference type="Proteomes" id="UP001498476"/>
    </source>
</evidence>
<organism evidence="2 3">
    <name type="scientific">Neonectria punicea</name>
    <dbReference type="NCBI Taxonomy" id="979145"/>
    <lineage>
        <taxon>Eukaryota</taxon>
        <taxon>Fungi</taxon>
        <taxon>Dikarya</taxon>
        <taxon>Ascomycota</taxon>
        <taxon>Pezizomycotina</taxon>
        <taxon>Sordariomycetes</taxon>
        <taxon>Hypocreomycetidae</taxon>
        <taxon>Hypocreales</taxon>
        <taxon>Nectriaceae</taxon>
        <taxon>Neonectria</taxon>
    </lineage>
</organism>
<feature type="domain" description="AB hydrolase-1" evidence="1">
    <location>
        <begin position="108"/>
        <end position="164"/>
    </location>
</feature>
<proteinExistence type="predicted"/>
<evidence type="ECO:0000259" key="1">
    <source>
        <dbReference type="Pfam" id="PF00561"/>
    </source>
</evidence>
<dbReference type="Pfam" id="PF00561">
    <property type="entry name" value="Abhydrolase_1"/>
    <property type="match status" value="1"/>
</dbReference>
<keyword evidence="3" id="KW-1185">Reference proteome</keyword>
<dbReference type="InterPro" id="IPR029058">
    <property type="entry name" value="AB_hydrolase_fold"/>
</dbReference>
<dbReference type="EMBL" id="JAZAVJ010000051">
    <property type="protein sequence ID" value="KAK7418042.1"/>
    <property type="molecule type" value="Genomic_DNA"/>
</dbReference>
<dbReference type="InterPro" id="IPR000073">
    <property type="entry name" value="AB_hydrolase_1"/>
</dbReference>